<accession>M4V7A8</accession>
<dbReference type="SUPFAM" id="SSF52309">
    <property type="entry name" value="N-(deoxy)ribosyltransferase-like"/>
    <property type="match status" value="1"/>
</dbReference>
<dbReference type="eggNOG" id="COG0524">
    <property type="taxonomic scope" value="Bacteria"/>
</dbReference>
<dbReference type="Gene3D" id="3.40.50.450">
    <property type="match status" value="1"/>
</dbReference>
<dbReference type="Gene3D" id="3.40.1190.20">
    <property type="match status" value="1"/>
</dbReference>
<dbReference type="Proteomes" id="UP000012040">
    <property type="component" value="Chromosome"/>
</dbReference>
<dbReference type="SUPFAM" id="SSF53613">
    <property type="entry name" value="Ribokinase-like"/>
    <property type="match status" value="1"/>
</dbReference>
<dbReference type="InterPro" id="IPR011611">
    <property type="entry name" value="PfkB_dom"/>
</dbReference>
<dbReference type="InterPro" id="IPR007710">
    <property type="entry name" value="Nucleoside_deoxyribTrfase"/>
</dbReference>
<dbReference type="PATRIC" id="fig|1184267.3.peg.102"/>
<organism evidence="2 3">
    <name type="scientific">Pseudobdellovibrio exovorus JSS</name>
    <dbReference type="NCBI Taxonomy" id="1184267"/>
    <lineage>
        <taxon>Bacteria</taxon>
        <taxon>Pseudomonadati</taxon>
        <taxon>Bdellovibrionota</taxon>
        <taxon>Bdellovibrionia</taxon>
        <taxon>Bdellovibrionales</taxon>
        <taxon>Pseudobdellovibrionaceae</taxon>
        <taxon>Pseudobdellovibrio</taxon>
    </lineage>
</organism>
<evidence type="ECO:0000313" key="3">
    <source>
        <dbReference type="Proteomes" id="UP000012040"/>
    </source>
</evidence>
<dbReference type="InterPro" id="IPR029056">
    <property type="entry name" value="Ribokinase-like"/>
</dbReference>
<dbReference type="GO" id="GO:0003824">
    <property type="term" value="F:catalytic activity"/>
    <property type="evidence" value="ECO:0007669"/>
    <property type="project" value="UniProtKB-ARBA"/>
</dbReference>
<proteinExistence type="predicted"/>
<dbReference type="HOGENOM" id="CLU_057110_0_0_7"/>
<protein>
    <recommendedName>
        <fullName evidence="1">Carbohydrate kinase PfkB domain-containing protein</fullName>
    </recommendedName>
</protein>
<evidence type="ECO:0000259" key="1">
    <source>
        <dbReference type="Pfam" id="PF00294"/>
    </source>
</evidence>
<dbReference type="AlphaFoldDB" id="M4V7A8"/>
<reference evidence="2 3" key="1">
    <citation type="journal article" date="2013" name="ISME J.">
        <title>By their genes ye shall know them: genomic signatures of predatory bacteria.</title>
        <authorList>
            <person name="Pasternak Z."/>
            <person name="Pietrokovski S."/>
            <person name="Rotem O."/>
            <person name="Gophna U."/>
            <person name="Lurie-Weinberger M.N."/>
            <person name="Jurkevitch E."/>
        </authorList>
    </citation>
    <scope>NUCLEOTIDE SEQUENCE [LARGE SCALE GENOMIC DNA]</scope>
    <source>
        <strain evidence="2 3">JSS</strain>
    </source>
</reference>
<dbReference type="STRING" id="1184267.A11Q_100"/>
<dbReference type="RefSeq" id="WP_015468810.1">
    <property type="nucleotide sequence ID" value="NC_020813.1"/>
</dbReference>
<keyword evidence="3" id="KW-1185">Reference proteome</keyword>
<feature type="domain" description="Carbohydrate kinase PfkB" evidence="1">
    <location>
        <begin position="111"/>
        <end position="236"/>
    </location>
</feature>
<dbReference type="eggNOG" id="COG3613">
    <property type="taxonomic scope" value="Bacteria"/>
</dbReference>
<name>M4V7A8_9BACT</name>
<evidence type="ECO:0000313" key="2">
    <source>
        <dbReference type="EMBL" id="AGH94320.1"/>
    </source>
</evidence>
<dbReference type="Pfam" id="PF05014">
    <property type="entry name" value="Nuc_deoxyrib_tr"/>
    <property type="match status" value="1"/>
</dbReference>
<sequence length="390" mass="42595">MIVVGGTYRELCKYPKRNNLYGSGLKAACALSHHIKNLQFVTAAAEVEQQELNAITAGYGIKLSLEKRPDPMGFSYFTPLDKPHIYGIGPDKVHLKVSGKEVLCFGMIEADTTIKAEKIVLDPQNPKNTKIDRQQFQCSSFAVVLNKHEARELTGNDKIEKSAVEIFKNYNAEVVVIKCGAQGAYVATKKEKKWIGVFPSKSIYPIGSGDIFSAFFSLGWMKKKMNPVAAAVFASKAVSTWTENPDIFHLLTIKNIEMKSIELVNAKAKIYLAGPFFNLGQNWMIEAAKAGIQNLGAEVFSPLHEVGRGGDEVAKLDLDGVDKCSSVLALLDGLDSGTIFEVGYAIAKGISVVGYCENPNHTDLKMLRGSGIPIYNDLSTAIYQSIWAGS</sequence>
<dbReference type="KEGG" id="bex:A11Q_100"/>
<dbReference type="EMBL" id="CP003537">
    <property type="protein sequence ID" value="AGH94320.1"/>
    <property type="molecule type" value="Genomic_DNA"/>
</dbReference>
<gene>
    <name evidence="2" type="ORF">A11Q_100</name>
</gene>
<dbReference type="Pfam" id="PF00294">
    <property type="entry name" value="PfkB"/>
    <property type="match status" value="1"/>
</dbReference>
<dbReference type="OrthoDB" id="9795789at2"/>